<keyword evidence="4" id="KW-1185">Reference proteome</keyword>
<evidence type="ECO:0000256" key="1">
    <source>
        <dbReference type="SAM" id="Coils"/>
    </source>
</evidence>
<dbReference type="GO" id="GO:0003676">
    <property type="term" value="F:nucleic acid binding"/>
    <property type="evidence" value="ECO:0007669"/>
    <property type="project" value="InterPro"/>
</dbReference>
<evidence type="ECO:0000313" key="4">
    <source>
        <dbReference type="Proteomes" id="UP000801492"/>
    </source>
</evidence>
<organism evidence="3 4">
    <name type="scientific">Ignelater luminosus</name>
    <name type="common">Cucubano</name>
    <name type="synonym">Pyrophorus luminosus</name>
    <dbReference type="NCBI Taxonomy" id="2038154"/>
    <lineage>
        <taxon>Eukaryota</taxon>
        <taxon>Metazoa</taxon>
        <taxon>Ecdysozoa</taxon>
        <taxon>Arthropoda</taxon>
        <taxon>Hexapoda</taxon>
        <taxon>Insecta</taxon>
        <taxon>Pterygota</taxon>
        <taxon>Neoptera</taxon>
        <taxon>Endopterygota</taxon>
        <taxon>Coleoptera</taxon>
        <taxon>Polyphaga</taxon>
        <taxon>Elateriformia</taxon>
        <taxon>Elateroidea</taxon>
        <taxon>Elateridae</taxon>
        <taxon>Agrypninae</taxon>
        <taxon>Pyrophorini</taxon>
        <taxon>Ignelater</taxon>
    </lineage>
</organism>
<comment type="caution">
    <text evidence="3">The sequence shown here is derived from an EMBL/GenBank/DDBJ whole genome shotgun (WGS) entry which is preliminary data.</text>
</comment>
<accession>A0A8K0CRC2</accession>
<dbReference type="Proteomes" id="UP000801492">
    <property type="component" value="Unassembled WGS sequence"/>
</dbReference>
<sequence length="181" mass="21083">MIIRDSPPGCIGAANESGWINEETFVMFVHHFIKRSKPSPDNPVLLLLHNHSSHLSVEAVNLCREHGVVMFSFLPHCSHRLQPLDLSKTKYRENRQRRTTAVLTDTPEKILLEEEKENVNEKKRKTVKRNLVEKKKNARKEKRKINNSSDEEDKTFCLVCQQLYSKKEEGVQCTERKMCAR</sequence>
<gene>
    <name evidence="3" type="ORF">ILUMI_15902</name>
</gene>
<dbReference type="AlphaFoldDB" id="A0A8K0CRC2"/>
<evidence type="ECO:0000259" key="2">
    <source>
        <dbReference type="Pfam" id="PF03184"/>
    </source>
</evidence>
<feature type="coiled-coil region" evidence="1">
    <location>
        <begin position="109"/>
        <end position="151"/>
    </location>
</feature>
<keyword evidence="1" id="KW-0175">Coiled coil</keyword>
<evidence type="ECO:0000313" key="3">
    <source>
        <dbReference type="EMBL" id="KAF2890271.1"/>
    </source>
</evidence>
<name>A0A8K0CRC2_IGNLU</name>
<dbReference type="EMBL" id="VTPC01055614">
    <property type="protein sequence ID" value="KAF2890271.1"/>
    <property type="molecule type" value="Genomic_DNA"/>
</dbReference>
<protein>
    <recommendedName>
        <fullName evidence="2">DDE-1 domain-containing protein</fullName>
    </recommendedName>
</protein>
<dbReference type="InterPro" id="IPR004875">
    <property type="entry name" value="DDE_SF_endonuclease_dom"/>
</dbReference>
<proteinExistence type="predicted"/>
<reference evidence="3" key="1">
    <citation type="submission" date="2019-08" db="EMBL/GenBank/DDBJ databases">
        <title>The genome of the North American firefly Photinus pyralis.</title>
        <authorList>
            <consortium name="Photinus pyralis genome working group"/>
            <person name="Fallon T.R."/>
            <person name="Sander Lower S.E."/>
            <person name="Weng J.-K."/>
        </authorList>
    </citation>
    <scope>NUCLEOTIDE SEQUENCE</scope>
    <source>
        <strain evidence="3">TRF0915ILg1</strain>
        <tissue evidence="3">Whole body</tissue>
    </source>
</reference>
<feature type="domain" description="DDE-1" evidence="2">
    <location>
        <begin position="13"/>
        <end position="96"/>
    </location>
</feature>
<dbReference type="Pfam" id="PF03184">
    <property type="entry name" value="DDE_1"/>
    <property type="match status" value="1"/>
</dbReference>